<comment type="caution">
    <text evidence="1">The sequence shown here is derived from an EMBL/GenBank/DDBJ whole genome shotgun (WGS) entry which is preliminary data.</text>
</comment>
<name>A0A833CMI1_9HYPH</name>
<dbReference type="AlphaFoldDB" id="A0A833CMI1"/>
<dbReference type="Proteomes" id="UP000430843">
    <property type="component" value="Unassembled WGS sequence"/>
</dbReference>
<reference evidence="1 2" key="1">
    <citation type="submission" date="2019-09" db="EMBL/GenBank/DDBJ databases">
        <title>Taxonomic organization of the family Brucellaceae based on a phylogenomic approach.</title>
        <authorList>
            <person name="Leclercq S."/>
            <person name="Cloeckaert A."/>
            <person name="Zygmunt M.S."/>
        </authorList>
    </citation>
    <scope>NUCLEOTIDE SEQUENCE [LARGE SCALE GENOMIC DNA]</scope>
    <source>
        <strain evidence="1 2">LMG 18957</strain>
    </source>
</reference>
<sequence>MKSWVEVGQDPALFWRLTLREISVILDASTHRLRREQNDRAWLAWHIEALARSKKLPKLKDFLSDAPKKPKRRQSVEEQIAIAHRWTAALTR</sequence>
<organism evidence="1 2">
    <name type="scientific">Brucella tritici</name>
    <dbReference type="NCBI Taxonomy" id="94626"/>
    <lineage>
        <taxon>Bacteria</taxon>
        <taxon>Pseudomonadati</taxon>
        <taxon>Pseudomonadota</taxon>
        <taxon>Alphaproteobacteria</taxon>
        <taxon>Hyphomicrobiales</taxon>
        <taxon>Brucellaceae</taxon>
        <taxon>Brucella/Ochrobactrum group</taxon>
        <taxon>Brucella</taxon>
    </lineage>
</organism>
<dbReference type="EMBL" id="WBWA01000008">
    <property type="protein sequence ID" value="KAB2665309.1"/>
    <property type="molecule type" value="Genomic_DNA"/>
</dbReference>
<accession>A0A833CMI1</accession>
<keyword evidence="2" id="KW-1185">Reference proteome</keyword>
<evidence type="ECO:0000313" key="2">
    <source>
        <dbReference type="Proteomes" id="UP000430843"/>
    </source>
</evidence>
<evidence type="ECO:0000313" key="1">
    <source>
        <dbReference type="EMBL" id="KAB2665309.1"/>
    </source>
</evidence>
<gene>
    <name evidence="1" type="ORF">F9K91_10480</name>
</gene>
<proteinExistence type="predicted"/>
<protein>
    <submittedName>
        <fullName evidence="1">Uncharacterized protein</fullName>
    </submittedName>
</protein>